<evidence type="ECO:0000259" key="2">
    <source>
        <dbReference type="Pfam" id="PF07940"/>
    </source>
</evidence>
<proteinExistence type="predicted"/>
<name>A0ABP9APB9_9SPHI</name>
<comment type="caution">
    <text evidence="3">The sequence shown here is derived from an EMBL/GenBank/DDBJ whole genome shotgun (WGS) entry which is preliminary data.</text>
</comment>
<comment type="subcellular location">
    <subcellularLocation>
        <location evidence="1">Cell envelope</location>
    </subcellularLocation>
</comment>
<feature type="domain" description="Heparinase II/III-like C-terminal" evidence="2">
    <location>
        <begin position="436"/>
        <end position="586"/>
    </location>
</feature>
<dbReference type="Gene3D" id="2.70.98.70">
    <property type="match status" value="1"/>
</dbReference>
<dbReference type="Pfam" id="PF07940">
    <property type="entry name" value="Hepar_II_III_C"/>
    <property type="match status" value="1"/>
</dbReference>
<organism evidence="3 4">
    <name type="scientific">Olivibacter ginsenosidimutans</name>
    <dbReference type="NCBI Taxonomy" id="1176537"/>
    <lineage>
        <taxon>Bacteria</taxon>
        <taxon>Pseudomonadati</taxon>
        <taxon>Bacteroidota</taxon>
        <taxon>Sphingobacteriia</taxon>
        <taxon>Sphingobacteriales</taxon>
        <taxon>Sphingobacteriaceae</taxon>
        <taxon>Olivibacter</taxon>
    </lineage>
</organism>
<evidence type="ECO:0000256" key="1">
    <source>
        <dbReference type="ARBA" id="ARBA00004196"/>
    </source>
</evidence>
<dbReference type="EMBL" id="BAABIQ010000005">
    <property type="protein sequence ID" value="GAA4784356.1"/>
    <property type="molecule type" value="Genomic_DNA"/>
</dbReference>
<dbReference type="SUPFAM" id="SSF48230">
    <property type="entry name" value="Chondroitin AC/alginate lyase"/>
    <property type="match status" value="1"/>
</dbReference>
<protein>
    <submittedName>
        <fullName evidence="3">Heparinase II/III family protein</fullName>
    </submittedName>
</protein>
<sequence length="639" mass="72988">MVKTSILFILSLFLLIAGAGNPLQAQERNLLAGKYSEADLKKSLAQTKLWVPFPAYSDRQAWSKLFAPVAETVIEEGNRYLDYQWQVVKATDYLAYERTGSRVIMEKPANENATALSRLFFAELAEGKGRYLDQIINGVWYFTEMSTWSLSAHVPAFQSSKRTLPQEGTHVVDLMAGDLGSMLSWIYYYMKPAMDEVNPEISSRLKTNIQQRIISPYLDRNDMWWQGFQRKGDQVVNNWNPWCNFNVLTCLLLVEDRPETQLAGIYKTMQSVDKFINYIKADGACEEGPSYWGHAAGKLYDYLQLLSIASNKQVTIFDQKLIRDMGEYIDQSYIGGDNWVVNFADASAKGGENPYLIYRYGKAVNSEEMKQFATYLVSKKKEQFKASRDVFRGLEDLQTMAEIDHSKASLPSNAYKWYSETEVLFLKQPGNFFAAKGGHNNESHNHNDIGSFIFYCEEQPLFIDAGVGTYNKKTFSDERYDIWTMQSAYHNLPQINGTDQQFGSNYRSRNTSFIPKSKLFELDIAGAYPVNAGVKQWKRCYQLKKGELLIKDTFDIEKPTKANIIHFLLAKKPQIGNGSIQLNDGRYTLSYDAAQFDATVETVTQDDPRLSNVWGDAIYRLSLTAKKITSKGQYEFRVK</sequence>
<gene>
    <name evidence="3" type="ORF">GCM10023231_10070</name>
</gene>
<evidence type="ECO:0000313" key="4">
    <source>
        <dbReference type="Proteomes" id="UP001501411"/>
    </source>
</evidence>
<dbReference type="InterPro" id="IPR012480">
    <property type="entry name" value="Hepar_II_III_C"/>
</dbReference>
<evidence type="ECO:0000313" key="3">
    <source>
        <dbReference type="EMBL" id="GAA4784356.1"/>
    </source>
</evidence>
<dbReference type="Proteomes" id="UP001501411">
    <property type="component" value="Unassembled WGS sequence"/>
</dbReference>
<reference evidence="4" key="1">
    <citation type="journal article" date="2019" name="Int. J. Syst. Evol. Microbiol.">
        <title>The Global Catalogue of Microorganisms (GCM) 10K type strain sequencing project: providing services to taxonomists for standard genome sequencing and annotation.</title>
        <authorList>
            <consortium name="The Broad Institute Genomics Platform"/>
            <consortium name="The Broad Institute Genome Sequencing Center for Infectious Disease"/>
            <person name="Wu L."/>
            <person name="Ma J."/>
        </authorList>
    </citation>
    <scope>NUCLEOTIDE SEQUENCE [LARGE SCALE GENOMIC DNA]</scope>
    <source>
        <strain evidence="4">JCM 18200</strain>
    </source>
</reference>
<dbReference type="RefSeq" id="WP_345230631.1">
    <property type="nucleotide sequence ID" value="NZ_BAABIQ010000005.1"/>
</dbReference>
<keyword evidence="4" id="KW-1185">Reference proteome</keyword>
<dbReference type="InterPro" id="IPR008929">
    <property type="entry name" value="Chondroitin_lyas"/>
</dbReference>
<accession>A0ABP9APB9</accession>
<dbReference type="Gene3D" id="1.50.10.100">
    <property type="entry name" value="Chondroitin AC/alginate lyase"/>
    <property type="match status" value="1"/>
</dbReference>